<comment type="caution">
    <text evidence="1">The sequence shown here is derived from an EMBL/GenBank/DDBJ whole genome shotgun (WGS) entry which is preliminary data.</text>
</comment>
<reference evidence="1 2" key="1">
    <citation type="journal article" date="2018" name="Front. Plant Sci.">
        <title>Red Clover (Trifolium pratense) and Zigzag Clover (T. medium) - A Picture of Genomic Similarities and Differences.</title>
        <authorList>
            <person name="Dluhosova J."/>
            <person name="Istvanek J."/>
            <person name="Nedelnik J."/>
            <person name="Repkova J."/>
        </authorList>
    </citation>
    <scope>NUCLEOTIDE SEQUENCE [LARGE SCALE GENOMIC DNA]</scope>
    <source>
        <strain evidence="2">cv. 10/8</strain>
        <tissue evidence="1">Leaf</tissue>
    </source>
</reference>
<dbReference type="Proteomes" id="UP000265520">
    <property type="component" value="Unassembled WGS sequence"/>
</dbReference>
<accession>A0A392P681</accession>
<gene>
    <name evidence="1" type="ORF">A2U01_0027404</name>
</gene>
<name>A0A392P681_9FABA</name>
<dbReference type="EMBL" id="LXQA010061541">
    <property type="protein sequence ID" value="MCI06345.1"/>
    <property type="molecule type" value="Genomic_DNA"/>
</dbReference>
<protein>
    <submittedName>
        <fullName evidence="1">Uncharacterized protein</fullName>
    </submittedName>
</protein>
<sequence length="55" mass="6508">MHLQEGRNGKERRKPLNVSITEWRSNKGRQNLLWNLRDYLSLESAALMQRISANK</sequence>
<evidence type="ECO:0000313" key="1">
    <source>
        <dbReference type="EMBL" id="MCI06345.1"/>
    </source>
</evidence>
<organism evidence="1 2">
    <name type="scientific">Trifolium medium</name>
    <dbReference type="NCBI Taxonomy" id="97028"/>
    <lineage>
        <taxon>Eukaryota</taxon>
        <taxon>Viridiplantae</taxon>
        <taxon>Streptophyta</taxon>
        <taxon>Embryophyta</taxon>
        <taxon>Tracheophyta</taxon>
        <taxon>Spermatophyta</taxon>
        <taxon>Magnoliopsida</taxon>
        <taxon>eudicotyledons</taxon>
        <taxon>Gunneridae</taxon>
        <taxon>Pentapetalae</taxon>
        <taxon>rosids</taxon>
        <taxon>fabids</taxon>
        <taxon>Fabales</taxon>
        <taxon>Fabaceae</taxon>
        <taxon>Papilionoideae</taxon>
        <taxon>50 kb inversion clade</taxon>
        <taxon>NPAAA clade</taxon>
        <taxon>Hologalegina</taxon>
        <taxon>IRL clade</taxon>
        <taxon>Trifolieae</taxon>
        <taxon>Trifolium</taxon>
    </lineage>
</organism>
<proteinExistence type="predicted"/>
<keyword evidence="2" id="KW-1185">Reference proteome</keyword>
<evidence type="ECO:0000313" key="2">
    <source>
        <dbReference type="Proteomes" id="UP000265520"/>
    </source>
</evidence>
<dbReference type="AlphaFoldDB" id="A0A392P681"/>